<feature type="signal peptide" evidence="2">
    <location>
        <begin position="1"/>
        <end position="22"/>
    </location>
</feature>
<evidence type="ECO:0000256" key="1">
    <source>
        <dbReference type="SAM" id="Phobius"/>
    </source>
</evidence>
<accession>A0A0G1ELZ5</accession>
<evidence type="ECO:0000256" key="2">
    <source>
        <dbReference type="SAM" id="SignalP"/>
    </source>
</evidence>
<comment type="caution">
    <text evidence="3">The sequence shown here is derived from an EMBL/GenBank/DDBJ whole genome shotgun (WGS) entry which is preliminary data.</text>
</comment>
<dbReference type="InterPro" id="IPR043993">
    <property type="entry name" value="T4SS_pilin"/>
</dbReference>
<name>A0A0G1ELZ5_9BACT</name>
<proteinExistence type="predicted"/>
<feature type="transmembrane region" description="Helical" evidence="1">
    <location>
        <begin position="87"/>
        <end position="106"/>
    </location>
</feature>
<protein>
    <recommendedName>
        <fullName evidence="5">TrbC/VIRB2 family protein</fullName>
    </recommendedName>
</protein>
<sequence length="128" mass="13660">MKKKLIVLSGFVMGLAPVVALAQVTGGTPTVCNSGQITTIQGILCKISEILNAVIPVLIALGVIYFIWGVVQYFISSDEEAKKAGRNRIIFGIIGLAVIVGLWGLVNILKNTFGLGNVQNINYPTVPY</sequence>
<dbReference type="EMBL" id="LCGH01000010">
    <property type="protein sequence ID" value="KKT10818.1"/>
    <property type="molecule type" value="Genomic_DNA"/>
</dbReference>
<gene>
    <name evidence="3" type="ORF">UV91_C0010G0005</name>
</gene>
<keyword evidence="1" id="KW-0812">Transmembrane</keyword>
<keyword evidence="1" id="KW-1133">Transmembrane helix</keyword>
<feature type="chain" id="PRO_5002536875" description="TrbC/VIRB2 family protein" evidence="2">
    <location>
        <begin position="23"/>
        <end position="128"/>
    </location>
</feature>
<dbReference type="Pfam" id="PF18895">
    <property type="entry name" value="T4SS_pilin"/>
    <property type="match status" value="1"/>
</dbReference>
<reference evidence="3 4" key="1">
    <citation type="journal article" date="2015" name="Nature">
        <title>rRNA introns, odd ribosomes, and small enigmatic genomes across a large radiation of phyla.</title>
        <authorList>
            <person name="Brown C.T."/>
            <person name="Hug L.A."/>
            <person name="Thomas B.C."/>
            <person name="Sharon I."/>
            <person name="Castelle C.J."/>
            <person name="Singh A."/>
            <person name="Wilkins M.J."/>
            <person name="Williams K.H."/>
            <person name="Banfield J.F."/>
        </authorList>
    </citation>
    <scope>NUCLEOTIDE SEQUENCE [LARGE SCALE GENOMIC DNA]</scope>
</reference>
<evidence type="ECO:0000313" key="3">
    <source>
        <dbReference type="EMBL" id="KKT10818.1"/>
    </source>
</evidence>
<organism evidence="3 4">
    <name type="scientific">Candidatus Nomurabacteria bacterium GW2011_GWF2_43_24</name>
    <dbReference type="NCBI Taxonomy" id="1618778"/>
    <lineage>
        <taxon>Bacteria</taxon>
        <taxon>Candidatus Nomuraibacteriota</taxon>
    </lineage>
</organism>
<evidence type="ECO:0008006" key="5">
    <source>
        <dbReference type="Google" id="ProtNLM"/>
    </source>
</evidence>
<evidence type="ECO:0000313" key="4">
    <source>
        <dbReference type="Proteomes" id="UP000033907"/>
    </source>
</evidence>
<keyword evidence="1" id="KW-0472">Membrane</keyword>
<dbReference type="AlphaFoldDB" id="A0A0G1ELZ5"/>
<feature type="transmembrane region" description="Helical" evidence="1">
    <location>
        <begin position="53"/>
        <end position="75"/>
    </location>
</feature>
<dbReference type="Proteomes" id="UP000033907">
    <property type="component" value="Unassembled WGS sequence"/>
</dbReference>
<keyword evidence="2" id="KW-0732">Signal</keyword>